<dbReference type="FunFam" id="1.10.630.10:FF:000042">
    <property type="entry name" value="Cytochrome P450"/>
    <property type="match status" value="1"/>
</dbReference>
<keyword evidence="11 14" id="KW-0503">Monooxygenase</keyword>
<dbReference type="PANTHER" id="PTHR24292:SF54">
    <property type="entry name" value="CYP9F3-RELATED"/>
    <property type="match status" value="1"/>
</dbReference>
<evidence type="ECO:0000256" key="8">
    <source>
        <dbReference type="ARBA" id="ARBA00022848"/>
    </source>
</evidence>
<name>A0AAW1UXV4_9CUCU</name>
<evidence type="ECO:0000256" key="2">
    <source>
        <dbReference type="ARBA" id="ARBA00004174"/>
    </source>
</evidence>
<dbReference type="GO" id="GO:0016705">
    <property type="term" value="F:oxidoreductase activity, acting on paired donors, with incorporation or reduction of molecular oxygen"/>
    <property type="evidence" value="ECO:0007669"/>
    <property type="project" value="InterPro"/>
</dbReference>
<dbReference type="AlphaFoldDB" id="A0AAW1UXV4"/>
<dbReference type="InterPro" id="IPR017972">
    <property type="entry name" value="Cyt_P450_CS"/>
</dbReference>
<evidence type="ECO:0000256" key="12">
    <source>
        <dbReference type="ARBA" id="ARBA00023136"/>
    </source>
</evidence>
<keyword evidence="6 13" id="KW-0479">Metal-binding</keyword>
<evidence type="ECO:0000256" key="9">
    <source>
        <dbReference type="ARBA" id="ARBA00023002"/>
    </source>
</evidence>
<dbReference type="Pfam" id="PF00067">
    <property type="entry name" value="p450"/>
    <property type="match status" value="1"/>
</dbReference>
<organism evidence="15 16">
    <name type="scientific">Henosepilachna vigintioctopunctata</name>
    <dbReference type="NCBI Taxonomy" id="420089"/>
    <lineage>
        <taxon>Eukaryota</taxon>
        <taxon>Metazoa</taxon>
        <taxon>Ecdysozoa</taxon>
        <taxon>Arthropoda</taxon>
        <taxon>Hexapoda</taxon>
        <taxon>Insecta</taxon>
        <taxon>Pterygota</taxon>
        <taxon>Neoptera</taxon>
        <taxon>Endopterygota</taxon>
        <taxon>Coleoptera</taxon>
        <taxon>Polyphaga</taxon>
        <taxon>Cucujiformia</taxon>
        <taxon>Coccinelloidea</taxon>
        <taxon>Coccinellidae</taxon>
        <taxon>Epilachninae</taxon>
        <taxon>Epilachnini</taxon>
        <taxon>Henosepilachna</taxon>
    </lineage>
</organism>
<evidence type="ECO:0000256" key="14">
    <source>
        <dbReference type="RuleBase" id="RU000461"/>
    </source>
</evidence>
<keyword evidence="9 14" id="KW-0560">Oxidoreductase</keyword>
<keyword evidence="5 13" id="KW-0349">Heme</keyword>
<dbReference type="GO" id="GO:0020037">
    <property type="term" value="F:heme binding"/>
    <property type="evidence" value="ECO:0007669"/>
    <property type="project" value="InterPro"/>
</dbReference>
<dbReference type="SUPFAM" id="SSF48264">
    <property type="entry name" value="Cytochrome P450"/>
    <property type="match status" value="1"/>
</dbReference>
<evidence type="ECO:0008006" key="17">
    <source>
        <dbReference type="Google" id="ProtNLM"/>
    </source>
</evidence>
<evidence type="ECO:0000256" key="5">
    <source>
        <dbReference type="ARBA" id="ARBA00022617"/>
    </source>
</evidence>
<dbReference type="PRINTS" id="PR00463">
    <property type="entry name" value="EP450I"/>
</dbReference>
<keyword evidence="12" id="KW-0472">Membrane</keyword>
<dbReference type="InterPro" id="IPR050476">
    <property type="entry name" value="Insect_CytP450_Detox"/>
</dbReference>
<feature type="binding site" description="axial binding residue" evidence="13">
    <location>
        <position position="466"/>
    </location>
    <ligand>
        <name>heme</name>
        <dbReference type="ChEBI" id="CHEBI:30413"/>
    </ligand>
    <ligandPart>
        <name>Fe</name>
        <dbReference type="ChEBI" id="CHEBI:18248"/>
    </ligandPart>
</feature>
<gene>
    <name evidence="15" type="ORF">WA026_010845</name>
</gene>
<comment type="cofactor">
    <cofactor evidence="1 13">
        <name>heme</name>
        <dbReference type="ChEBI" id="CHEBI:30413"/>
    </cofactor>
</comment>
<protein>
    <recommendedName>
        <fullName evidence="17">Cytochrome P450</fullName>
    </recommendedName>
</protein>
<evidence type="ECO:0000256" key="11">
    <source>
        <dbReference type="ARBA" id="ARBA00023033"/>
    </source>
</evidence>
<dbReference type="CDD" id="cd11056">
    <property type="entry name" value="CYP6-like"/>
    <property type="match status" value="1"/>
</dbReference>
<dbReference type="InterPro" id="IPR002401">
    <property type="entry name" value="Cyt_P450_E_grp-I"/>
</dbReference>
<accession>A0AAW1UXV4</accession>
<sequence length="523" mass="60945">MIPILIFLGFITVLYFWLTSPHQYWSKRNVKTGKLSIFGDTLEILFAKESIIENTQKLYDSVKDARYVGVFQFRIPSLLIKSPELIKQICVRDFDHFFNHRNIFPEGAEQLWSRNLVALKGQEWKNIRCTISPSFTSSKMRYIFDLMNNNSQLFVQHFLQNHEKIVEVEFRDAFTRFTNDVIASTAFGANVDSLKERNNEFYLMGKEASDFASFSKKVKLFLYFLIPRISAFFGIEFFGEKVTSFFMNLVTESIKIREERNINRMDMLGLLIEARKEYQKEKVVVETKESCFAAVEDHFDKNIEQYLTDADIASQVFIFFFAGYDTVCRALGFMAHELAANSDVQERLIEEIDENRTAEGSPSFETIANMTYMDMVVSETLRKWPLIAVVDRVVTKPYTIDPELPGEKPVHLEKDDNIMISIWSIHHDPQYYENPEKFDPERFSQKNRNNIQPYTYIPFGVGPRSCIGPRFAILEMKALFFHLLSYFKIVPVAKTRIPLELSKKSIALTSIDNFTLGLEKRNK</sequence>
<evidence type="ECO:0000256" key="1">
    <source>
        <dbReference type="ARBA" id="ARBA00001971"/>
    </source>
</evidence>
<comment type="caution">
    <text evidence="15">The sequence shown here is derived from an EMBL/GenBank/DDBJ whole genome shotgun (WGS) entry which is preliminary data.</text>
</comment>
<evidence type="ECO:0000256" key="10">
    <source>
        <dbReference type="ARBA" id="ARBA00023004"/>
    </source>
</evidence>
<dbReference type="InterPro" id="IPR036396">
    <property type="entry name" value="Cyt_P450_sf"/>
</dbReference>
<dbReference type="PRINTS" id="PR00385">
    <property type="entry name" value="P450"/>
</dbReference>
<evidence type="ECO:0000313" key="16">
    <source>
        <dbReference type="Proteomes" id="UP001431783"/>
    </source>
</evidence>
<keyword evidence="8" id="KW-0492">Microsome</keyword>
<dbReference type="EMBL" id="JARQZJ010000095">
    <property type="protein sequence ID" value="KAK9885348.1"/>
    <property type="molecule type" value="Genomic_DNA"/>
</dbReference>
<evidence type="ECO:0000256" key="13">
    <source>
        <dbReference type="PIRSR" id="PIRSR602401-1"/>
    </source>
</evidence>
<proteinExistence type="inferred from homology"/>
<dbReference type="GO" id="GO:0004497">
    <property type="term" value="F:monooxygenase activity"/>
    <property type="evidence" value="ECO:0007669"/>
    <property type="project" value="UniProtKB-KW"/>
</dbReference>
<keyword evidence="10 13" id="KW-0408">Iron</keyword>
<keyword evidence="7" id="KW-0256">Endoplasmic reticulum</keyword>
<keyword evidence="16" id="KW-1185">Reference proteome</keyword>
<dbReference type="InterPro" id="IPR001128">
    <property type="entry name" value="Cyt_P450"/>
</dbReference>
<evidence type="ECO:0000256" key="7">
    <source>
        <dbReference type="ARBA" id="ARBA00022824"/>
    </source>
</evidence>
<comment type="similarity">
    <text evidence="4 14">Belongs to the cytochrome P450 family.</text>
</comment>
<evidence type="ECO:0000256" key="3">
    <source>
        <dbReference type="ARBA" id="ARBA00004406"/>
    </source>
</evidence>
<comment type="subcellular location">
    <subcellularLocation>
        <location evidence="3">Endoplasmic reticulum membrane</location>
        <topology evidence="3">Peripheral membrane protein</topology>
    </subcellularLocation>
    <subcellularLocation>
        <location evidence="2">Microsome membrane</location>
        <topology evidence="2">Peripheral membrane protein</topology>
    </subcellularLocation>
</comment>
<evidence type="ECO:0000313" key="15">
    <source>
        <dbReference type="EMBL" id="KAK9885348.1"/>
    </source>
</evidence>
<dbReference type="PANTHER" id="PTHR24292">
    <property type="entry name" value="CYTOCHROME P450"/>
    <property type="match status" value="1"/>
</dbReference>
<evidence type="ECO:0000256" key="4">
    <source>
        <dbReference type="ARBA" id="ARBA00010617"/>
    </source>
</evidence>
<evidence type="ECO:0000256" key="6">
    <source>
        <dbReference type="ARBA" id="ARBA00022723"/>
    </source>
</evidence>
<dbReference type="GO" id="GO:0005506">
    <property type="term" value="F:iron ion binding"/>
    <property type="evidence" value="ECO:0007669"/>
    <property type="project" value="InterPro"/>
</dbReference>
<reference evidence="15 16" key="1">
    <citation type="submission" date="2023-03" db="EMBL/GenBank/DDBJ databases">
        <title>Genome insight into feeding habits of ladybird beetles.</title>
        <authorList>
            <person name="Li H.-S."/>
            <person name="Huang Y.-H."/>
            <person name="Pang H."/>
        </authorList>
    </citation>
    <scope>NUCLEOTIDE SEQUENCE [LARGE SCALE GENOMIC DNA]</scope>
    <source>
        <strain evidence="15">SYSU_2023b</strain>
        <tissue evidence="15">Whole body</tissue>
    </source>
</reference>
<dbReference type="Proteomes" id="UP001431783">
    <property type="component" value="Unassembled WGS sequence"/>
</dbReference>
<dbReference type="GO" id="GO:0005789">
    <property type="term" value="C:endoplasmic reticulum membrane"/>
    <property type="evidence" value="ECO:0007669"/>
    <property type="project" value="UniProtKB-SubCell"/>
</dbReference>
<dbReference type="Gene3D" id="1.10.630.10">
    <property type="entry name" value="Cytochrome P450"/>
    <property type="match status" value="1"/>
</dbReference>
<dbReference type="PROSITE" id="PS00086">
    <property type="entry name" value="CYTOCHROME_P450"/>
    <property type="match status" value="1"/>
</dbReference>